<evidence type="ECO:0000313" key="4">
    <source>
        <dbReference type="Ensembl" id="ENSOMYP00000087569.2"/>
    </source>
</evidence>
<dbReference type="GeneID" id="110519918"/>
<dbReference type="SMART" id="SM00408">
    <property type="entry name" value="IGc2"/>
    <property type="match status" value="2"/>
</dbReference>
<keyword evidence="1" id="KW-0472">Membrane</keyword>
<feature type="domain" description="Ig-like" evidence="3">
    <location>
        <begin position="138"/>
        <end position="231"/>
    </location>
</feature>
<dbReference type="OrthoDB" id="6152887at2759"/>
<dbReference type="PANTHER" id="PTHR46013:SF4">
    <property type="entry name" value="B-CELL RECEPTOR CD22-RELATED"/>
    <property type="match status" value="1"/>
</dbReference>
<dbReference type="InterPro" id="IPR013106">
    <property type="entry name" value="Ig_V-set"/>
</dbReference>
<dbReference type="InterPro" id="IPR003599">
    <property type="entry name" value="Ig_sub"/>
</dbReference>
<gene>
    <name evidence="4" type="primary">LOC110519918</name>
</gene>
<feature type="chain" id="PRO_5035458643" description="Ig-like domain-containing protein" evidence="2">
    <location>
        <begin position="28"/>
        <end position="380"/>
    </location>
</feature>
<dbReference type="InterPro" id="IPR003598">
    <property type="entry name" value="Ig_sub2"/>
</dbReference>
<dbReference type="AlphaFoldDB" id="A0A8C7U3A1"/>
<dbReference type="PANTHER" id="PTHR46013">
    <property type="entry name" value="VASCULAR CELL ADHESION MOLECULE 1"/>
    <property type="match status" value="1"/>
</dbReference>
<protein>
    <recommendedName>
        <fullName evidence="3">Ig-like domain-containing protein</fullName>
    </recommendedName>
</protein>
<dbReference type="InterPro" id="IPR036179">
    <property type="entry name" value="Ig-like_dom_sf"/>
</dbReference>
<dbReference type="GeneTree" id="ENSGT01010000222294"/>
<sequence length="380" mass="41160">MALGVFQTGWMRLLSLILQGCCVGVLCSDWAVRVPSAPLCAVAGSSVVLPCSYDYPQPYRVLSEMWCRDQSRCITPRYVYHSQGIFPEPTSQGRVEYLGKEGTRNCSLRISDLRRSDSGTYIFYFITNHPVEKPPGQPGVTLLVADNSSEVAVSLSPAGDVVEGSSVTLFCCSTAHTPVEGYTWYQTGGSTAGDKRQMMTITNISTTDSGNYYCEALTTNKPIYSSALSINVQYAPKNTSVSVNPFGEVVMGSSVTLSCSSDANPAVERYTWLQRTESQASLRGSGQSYSITNISLEDSGQYCCVAMNKHGSQSYTVTMTVGKVNGQSSILWRLVVPVGIPIALTLIIIITVACIRRKTVPASSQQGYSLTETTIQQPLP</sequence>
<dbReference type="PRINTS" id="PR01474">
    <property type="entry name" value="VCAM1"/>
</dbReference>
<dbReference type="GO" id="GO:0098609">
    <property type="term" value="P:cell-cell adhesion"/>
    <property type="evidence" value="ECO:0007669"/>
    <property type="project" value="InterPro"/>
</dbReference>
<keyword evidence="5" id="KW-1185">Reference proteome</keyword>
<dbReference type="Proteomes" id="UP000694395">
    <property type="component" value="Chromosome 3"/>
</dbReference>
<evidence type="ECO:0000256" key="1">
    <source>
        <dbReference type="SAM" id="Phobius"/>
    </source>
</evidence>
<dbReference type="Ensembl" id="ENSOMYT00000095389.2">
    <property type="protein sequence ID" value="ENSOMYP00000087569.2"/>
    <property type="gene ID" value="ENSOMYG00000040511.2"/>
</dbReference>
<keyword evidence="1" id="KW-1133">Transmembrane helix</keyword>
<evidence type="ECO:0000256" key="2">
    <source>
        <dbReference type="SAM" id="SignalP"/>
    </source>
</evidence>
<dbReference type="SUPFAM" id="SSF48726">
    <property type="entry name" value="Immunoglobulin"/>
    <property type="match status" value="3"/>
</dbReference>
<dbReference type="Gene3D" id="2.60.40.10">
    <property type="entry name" value="Immunoglobulins"/>
    <property type="match status" value="3"/>
</dbReference>
<accession>A0A8C7U3A1</accession>
<keyword evidence="2" id="KW-0732">Signal</keyword>
<feature type="transmembrane region" description="Helical" evidence="1">
    <location>
        <begin position="330"/>
        <end position="355"/>
    </location>
</feature>
<reference evidence="4" key="2">
    <citation type="submission" date="2025-08" db="UniProtKB">
        <authorList>
            <consortium name="Ensembl"/>
        </authorList>
    </citation>
    <scope>IDENTIFICATION</scope>
</reference>
<evidence type="ECO:0000259" key="3">
    <source>
        <dbReference type="PROSITE" id="PS50835"/>
    </source>
</evidence>
<name>A0A8C7U3A1_ONCMY</name>
<dbReference type="SMART" id="SM00409">
    <property type="entry name" value="IG"/>
    <property type="match status" value="3"/>
</dbReference>
<dbReference type="RefSeq" id="XP_021452460.2">
    <property type="nucleotide sequence ID" value="XM_021596785.2"/>
</dbReference>
<organism evidence="4 5">
    <name type="scientific">Oncorhynchus mykiss</name>
    <name type="common">Rainbow trout</name>
    <name type="synonym">Salmo gairdneri</name>
    <dbReference type="NCBI Taxonomy" id="8022"/>
    <lineage>
        <taxon>Eukaryota</taxon>
        <taxon>Metazoa</taxon>
        <taxon>Chordata</taxon>
        <taxon>Craniata</taxon>
        <taxon>Vertebrata</taxon>
        <taxon>Euteleostomi</taxon>
        <taxon>Actinopterygii</taxon>
        <taxon>Neopterygii</taxon>
        <taxon>Teleostei</taxon>
        <taxon>Protacanthopterygii</taxon>
        <taxon>Salmoniformes</taxon>
        <taxon>Salmonidae</taxon>
        <taxon>Salmoninae</taxon>
        <taxon>Oncorhynchus</taxon>
    </lineage>
</organism>
<dbReference type="KEGG" id="omy:110519918"/>
<feature type="domain" description="Ig-like" evidence="3">
    <location>
        <begin position="236"/>
        <end position="320"/>
    </location>
</feature>
<dbReference type="InterPro" id="IPR013783">
    <property type="entry name" value="Ig-like_fold"/>
</dbReference>
<dbReference type="InterPro" id="IPR003989">
    <property type="entry name" value="VCAM-1"/>
</dbReference>
<keyword evidence="1" id="KW-0812">Transmembrane</keyword>
<evidence type="ECO:0000313" key="5">
    <source>
        <dbReference type="Proteomes" id="UP000694395"/>
    </source>
</evidence>
<dbReference type="PROSITE" id="PS50835">
    <property type="entry name" value="IG_LIKE"/>
    <property type="match status" value="2"/>
</dbReference>
<feature type="signal peptide" evidence="2">
    <location>
        <begin position="1"/>
        <end position="27"/>
    </location>
</feature>
<dbReference type="Pfam" id="PF07686">
    <property type="entry name" value="V-set"/>
    <property type="match status" value="1"/>
</dbReference>
<dbReference type="Pfam" id="PF13895">
    <property type="entry name" value="Ig_2"/>
    <property type="match status" value="2"/>
</dbReference>
<dbReference type="GO" id="GO:0016020">
    <property type="term" value="C:membrane"/>
    <property type="evidence" value="ECO:0007669"/>
    <property type="project" value="InterPro"/>
</dbReference>
<dbReference type="InterPro" id="IPR007110">
    <property type="entry name" value="Ig-like_dom"/>
</dbReference>
<reference evidence="4" key="1">
    <citation type="submission" date="2020-07" db="EMBL/GenBank/DDBJ databases">
        <title>A long reads based de novo assembly of the rainbow trout Arlee double haploid line genome.</title>
        <authorList>
            <person name="Gao G."/>
            <person name="Palti Y."/>
        </authorList>
    </citation>
    <scope>NUCLEOTIDE SEQUENCE [LARGE SCALE GENOMIC DNA]</scope>
</reference>
<proteinExistence type="predicted"/>
<reference evidence="4" key="3">
    <citation type="submission" date="2025-09" db="UniProtKB">
        <authorList>
            <consortium name="Ensembl"/>
        </authorList>
    </citation>
    <scope>IDENTIFICATION</scope>
</reference>